<dbReference type="PANTHER" id="PTHR47331:SF3">
    <property type="match status" value="1"/>
</dbReference>
<accession>A0ABD0QUH1</accession>
<name>A0ABD0QUH1_CIRMR</name>
<dbReference type="PANTHER" id="PTHR47331">
    <property type="entry name" value="PHD-TYPE DOMAIN-CONTAINING PROTEIN"/>
    <property type="match status" value="1"/>
</dbReference>
<dbReference type="Proteomes" id="UP001529510">
    <property type="component" value="Unassembled WGS sequence"/>
</dbReference>
<sequence length="299" mass="33830">MKTNILLKTMGHEKPVKTYSLNGNNFIELPKVFTQSSIPVSQEIIPKQDDIRRWAYLNDVQLDSTEAEVDLLIGVNVPEAMEPLKVINSQTDGPYAVQTCLGWLINGTLSSSSNTYGGQSYVTSNRISVARLESLLIDQYNQGFSERMYGEKKELSFEDKQFLSIANDSIKMVKMIRDYKVFMNDIFKKGSFTEEMEDCGIFHTMGSTIRKNERSAFRQETVAVMGDIEGMFHQVKVPKEDKDFLRFLWRPDGNTNYPLSEYRMTVHLFGAVSSLSCANFALKGTADDNEGKADAVDDK</sequence>
<dbReference type="EMBL" id="JAMKFB020000007">
    <property type="protein sequence ID" value="KAL0189854.1"/>
    <property type="molecule type" value="Genomic_DNA"/>
</dbReference>
<evidence type="ECO:0008006" key="3">
    <source>
        <dbReference type="Google" id="ProtNLM"/>
    </source>
</evidence>
<organism evidence="1 2">
    <name type="scientific">Cirrhinus mrigala</name>
    <name type="common">Mrigala</name>
    <dbReference type="NCBI Taxonomy" id="683832"/>
    <lineage>
        <taxon>Eukaryota</taxon>
        <taxon>Metazoa</taxon>
        <taxon>Chordata</taxon>
        <taxon>Craniata</taxon>
        <taxon>Vertebrata</taxon>
        <taxon>Euteleostomi</taxon>
        <taxon>Actinopterygii</taxon>
        <taxon>Neopterygii</taxon>
        <taxon>Teleostei</taxon>
        <taxon>Ostariophysi</taxon>
        <taxon>Cypriniformes</taxon>
        <taxon>Cyprinidae</taxon>
        <taxon>Labeoninae</taxon>
        <taxon>Labeonini</taxon>
        <taxon>Cirrhinus</taxon>
    </lineage>
</organism>
<gene>
    <name evidence="1" type="ORF">M9458_016953</name>
</gene>
<keyword evidence="2" id="KW-1185">Reference proteome</keyword>
<proteinExistence type="predicted"/>
<reference evidence="1 2" key="1">
    <citation type="submission" date="2024-05" db="EMBL/GenBank/DDBJ databases">
        <title>Genome sequencing and assembly of Indian major carp, Cirrhinus mrigala (Hamilton, 1822).</title>
        <authorList>
            <person name="Mohindra V."/>
            <person name="Chowdhury L.M."/>
            <person name="Lal K."/>
            <person name="Jena J.K."/>
        </authorList>
    </citation>
    <scope>NUCLEOTIDE SEQUENCE [LARGE SCALE GENOMIC DNA]</scope>
    <source>
        <strain evidence="1">CM1030</strain>
        <tissue evidence="1">Blood</tissue>
    </source>
</reference>
<protein>
    <recommendedName>
        <fullName evidence="3">Peptidase aspartic putative domain-containing protein</fullName>
    </recommendedName>
</protein>
<comment type="caution">
    <text evidence="1">The sequence shown here is derived from an EMBL/GenBank/DDBJ whole genome shotgun (WGS) entry which is preliminary data.</text>
</comment>
<dbReference type="AlphaFoldDB" id="A0ABD0QUH1"/>
<evidence type="ECO:0000313" key="2">
    <source>
        <dbReference type="Proteomes" id="UP001529510"/>
    </source>
</evidence>
<evidence type="ECO:0000313" key="1">
    <source>
        <dbReference type="EMBL" id="KAL0189854.1"/>
    </source>
</evidence>